<evidence type="ECO:0000313" key="1">
    <source>
        <dbReference type="EMBL" id="TDU91638.1"/>
    </source>
</evidence>
<protein>
    <submittedName>
        <fullName evidence="1">Uncharacterized protein</fullName>
    </submittedName>
</protein>
<dbReference type="RefSeq" id="WP_133981353.1">
    <property type="nucleotide sequence ID" value="NZ_SOCE01000001.1"/>
</dbReference>
<organism evidence="1 2">
    <name type="scientific">Kribbella voronezhensis</name>
    <dbReference type="NCBI Taxonomy" id="2512212"/>
    <lineage>
        <taxon>Bacteria</taxon>
        <taxon>Bacillati</taxon>
        <taxon>Actinomycetota</taxon>
        <taxon>Actinomycetes</taxon>
        <taxon>Propionibacteriales</taxon>
        <taxon>Kribbellaceae</taxon>
        <taxon>Kribbella</taxon>
    </lineage>
</organism>
<evidence type="ECO:0000313" key="2">
    <source>
        <dbReference type="Proteomes" id="UP000295151"/>
    </source>
</evidence>
<dbReference type="InterPro" id="IPR046732">
    <property type="entry name" value="DUF6624"/>
</dbReference>
<comment type="caution">
    <text evidence="1">The sequence shown here is derived from an EMBL/GenBank/DDBJ whole genome shotgun (WGS) entry which is preliminary data.</text>
</comment>
<gene>
    <name evidence="1" type="ORF">EV138_5249</name>
</gene>
<dbReference type="OrthoDB" id="22038at2"/>
<keyword evidence="2" id="KW-1185">Reference proteome</keyword>
<name>A0A4R7TJ32_9ACTN</name>
<sequence>MRRAEELRAELIGRMNTDGEAVRALLATADEYRVEFAARPEASAGIDWPYGLLEWTPPESAPATVRRVITVVHDNAERLGQIITQYGEWPGRSLVGEDGADAAWLILQHCGSGVPTVGTPELLAFQRRCLPLLEQAAAIGEAHPRHLAHIADNLHARAGEPPEFAVLMSAYSVVDGQPVFSRPLDVRTVDRRRGEIGLVPLAEDVRRRALGDPLSPVAPGLPEPWPALNR</sequence>
<accession>A0A4R7TJ32</accession>
<dbReference type="Proteomes" id="UP000295151">
    <property type="component" value="Unassembled WGS sequence"/>
</dbReference>
<reference evidence="1 2" key="1">
    <citation type="submission" date="2019-03" db="EMBL/GenBank/DDBJ databases">
        <title>Genomic Encyclopedia of Type Strains, Phase III (KMG-III): the genomes of soil and plant-associated and newly described type strains.</title>
        <authorList>
            <person name="Whitman W."/>
        </authorList>
    </citation>
    <scope>NUCLEOTIDE SEQUENCE [LARGE SCALE GENOMIC DNA]</scope>
    <source>
        <strain evidence="1 2">VKM Ac-2575</strain>
    </source>
</reference>
<dbReference type="Pfam" id="PF20329">
    <property type="entry name" value="DUF6624"/>
    <property type="match status" value="1"/>
</dbReference>
<dbReference type="EMBL" id="SOCE01000001">
    <property type="protein sequence ID" value="TDU91638.1"/>
    <property type="molecule type" value="Genomic_DNA"/>
</dbReference>
<proteinExistence type="predicted"/>
<dbReference type="AlphaFoldDB" id="A0A4R7TJ32"/>